<name>A0ABR5D1N2_9HYPH</name>
<organism evidence="1 2">
    <name type="scientific">Agrobacterium arsenijevicii</name>
    <dbReference type="NCBI Taxonomy" id="1585697"/>
    <lineage>
        <taxon>Bacteria</taxon>
        <taxon>Pseudomonadati</taxon>
        <taxon>Pseudomonadota</taxon>
        <taxon>Alphaproteobacteria</taxon>
        <taxon>Hyphomicrobiales</taxon>
        <taxon>Rhizobiaceae</taxon>
        <taxon>Rhizobium/Agrobacterium group</taxon>
        <taxon>Agrobacterium</taxon>
    </lineage>
</organism>
<accession>A0ABR5D1N2</accession>
<evidence type="ECO:0000313" key="2">
    <source>
        <dbReference type="Proteomes" id="UP000032564"/>
    </source>
</evidence>
<dbReference type="EMBL" id="JWIT01000024">
    <property type="protein sequence ID" value="KJF70985.1"/>
    <property type="molecule type" value="Genomic_DNA"/>
</dbReference>
<evidence type="ECO:0000313" key="1">
    <source>
        <dbReference type="EMBL" id="KJF70985.1"/>
    </source>
</evidence>
<comment type="caution">
    <text evidence="1">The sequence shown here is derived from an EMBL/GenBank/DDBJ whole genome shotgun (WGS) entry which is preliminary data.</text>
</comment>
<keyword evidence="2" id="KW-1185">Reference proteome</keyword>
<sequence length="377" mass="41715">MRGRYSRERSRFRTGGATHVPAIDNWLNHNIISVLNRSALVKIVGFAIASYSLYSLYITNEALRDELRDRIDEREMRADEKLLRAEERIERAWNSLLLRSGGNTGKGEHISFLIKSGRNLEGVDLSCEAIGQYNNENRRCIKEPIFSNVDIAQPGSMARVTLESMYTVVKSVGAIPVISQPPNPVQAELGKSTFVGLKALSAIWNFDKLKGTTFLGSGLDENFFYNKPVDLNIGYSDLSFSYMTTDIITPNVFKTNVSGVVYEIDTSDASKRFGRLVQWNAAGNWAWADVPPLQFSEDGLAASPAGLLRGIVLCDPAFREDKSAVEINSVGTGYTERQDVKGHLQHSGDRGCAHQLSLGDAAKKFPNLYPIDELAGE</sequence>
<protein>
    <submittedName>
        <fullName evidence="1">Uncharacterized protein</fullName>
    </submittedName>
</protein>
<keyword evidence="1" id="KW-0614">Plasmid</keyword>
<dbReference type="Proteomes" id="UP000032564">
    <property type="component" value="Unassembled WGS sequence"/>
</dbReference>
<geneLocation type="plasmid" evidence="1">
    <name>pTi</name>
</geneLocation>
<proteinExistence type="predicted"/>
<gene>
    <name evidence="1" type="ORF">RP75_23740</name>
</gene>
<reference evidence="1 2" key="1">
    <citation type="submission" date="2014-12" db="EMBL/GenBank/DDBJ databases">
        <authorList>
            <person name="Kuzmanovic N."/>
            <person name="Pulawska J."/>
            <person name="Obradovic A."/>
        </authorList>
    </citation>
    <scope>NUCLEOTIDE SEQUENCE [LARGE SCALE GENOMIC DNA]</scope>
    <source>
        <strain evidence="1 2">KFB 330</strain>
        <plasmid evidence="1">pTi</plasmid>
    </source>
</reference>